<evidence type="ECO:0000313" key="2">
    <source>
        <dbReference type="EMBL" id="UYV65452.1"/>
    </source>
</evidence>
<gene>
    <name evidence="2" type="ORF">LAZ67_3004417</name>
</gene>
<sequence length="111" mass="12823">MFKDEKCHRGKLSNDRVTVLLACNMDGCQTLKPFTIGKSEKPRPYKKIVDYDRVEWLTSVNSDMKNQKRKIFLFWTTAPCNSPPLDHVKLIFSSQHDIKIATVRPGHNSKC</sequence>
<feature type="domain" description="DDE-1" evidence="1">
    <location>
        <begin position="15"/>
        <end position="63"/>
    </location>
</feature>
<dbReference type="EMBL" id="CP092865">
    <property type="protein sequence ID" value="UYV65452.1"/>
    <property type="molecule type" value="Genomic_DNA"/>
</dbReference>
<keyword evidence="3" id="KW-1185">Reference proteome</keyword>
<protein>
    <recommendedName>
        <fullName evidence="1">DDE-1 domain-containing protein</fullName>
    </recommendedName>
</protein>
<proteinExistence type="predicted"/>
<accession>A0ABY6KAD6</accession>
<evidence type="ECO:0000313" key="3">
    <source>
        <dbReference type="Proteomes" id="UP001235939"/>
    </source>
</evidence>
<organism evidence="2 3">
    <name type="scientific">Cordylochernes scorpioides</name>
    <dbReference type="NCBI Taxonomy" id="51811"/>
    <lineage>
        <taxon>Eukaryota</taxon>
        <taxon>Metazoa</taxon>
        <taxon>Ecdysozoa</taxon>
        <taxon>Arthropoda</taxon>
        <taxon>Chelicerata</taxon>
        <taxon>Arachnida</taxon>
        <taxon>Pseudoscorpiones</taxon>
        <taxon>Cheliferoidea</taxon>
        <taxon>Chernetidae</taxon>
        <taxon>Cordylochernes</taxon>
    </lineage>
</organism>
<dbReference type="Pfam" id="PF03184">
    <property type="entry name" value="DDE_1"/>
    <property type="match status" value="1"/>
</dbReference>
<evidence type="ECO:0000259" key="1">
    <source>
        <dbReference type="Pfam" id="PF03184"/>
    </source>
</evidence>
<dbReference type="Proteomes" id="UP001235939">
    <property type="component" value="Chromosome 03"/>
</dbReference>
<dbReference type="InterPro" id="IPR004875">
    <property type="entry name" value="DDE_SF_endonuclease_dom"/>
</dbReference>
<name>A0ABY6KAD6_9ARAC</name>
<reference evidence="2 3" key="1">
    <citation type="submission" date="2022-01" db="EMBL/GenBank/DDBJ databases">
        <title>A chromosomal length assembly of Cordylochernes scorpioides.</title>
        <authorList>
            <person name="Zeh D."/>
            <person name="Zeh J."/>
        </authorList>
    </citation>
    <scope>NUCLEOTIDE SEQUENCE [LARGE SCALE GENOMIC DNA]</scope>
    <source>
        <strain evidence="2">IN4F17</strain>
        <tissue evidence="2">Whole Body</tissue>
    </source>
</reference>